<protein>
    <submittedName>
        <fullName evidence="1">Uncharacterized protein</fullName>
    </submittedName>
</protein>
<keyword evidence="2" id="KW-1185">Reference proteome</keyword>
<organism evidence="1 2">
    <name type="scientific">Fusarium torulosum</name>
    <dbReference type="NCBI Taxonomy" id="33205"/>
    <lineage>
        <taxon>Eukaryota</taxon>
        <taxon>Fungi</taxon>
        <taxon>Dikarya</taxon>
        <taxon>Ascomycota</taxon>
        <taxon>Pezizomycotina</taxon>
        <taxon>Sordariomycetes</taxon>
        <taxon>Hypocreomycetidae</taxon>
        <taxon>Hypocreales</taxon>
        <taxon>Nectriaceae</taxon>
        <taxon>Fusarium</taxon>
    </lineage>
</organism>
<dbReference type="EMBL" id="ONZP01000857">
    <property type="protein sequence ID" value="SPJ91511.1"/>
    <property type="molecule type" value="Genomic_DNA"/>
</dbReference>
<reference evidence="1" key="1">
    <citation type="submission" date="2018-03" db="EMBL/GenBank/DDBJ databases">
        <authorList>
            <person name="Guldener U."/>
        </authorList>
    </citation>
    <scope>NUCLEOTIDE SEQUENCE</scope>
</reference>
<gene>
    <name evidence="1" type="ORF">FTOL_13526</name>
</gene>
<comment type="caution">
    <text evidence="1">The sequence shown here is derived from an EMBL/GenBank/DDBJ whole genome shotgun (WGS) entry which is preliminary data.</text>
</comment>
<dbReference type="Proteomes" id="UP001187734">
    <property type="component" value="Unassembled WGS sequence"/>
</dbReference>
<proteinExistence type="predicted"/>
<evidence type="ECO:0000313" key="1">
    <source>
        <dbReference type="EMBL" id="SPJ91511.1"/>
    </source>
</evidence>
<dbReference type="AlphaFoldDB" id="A0AAE8MN62"/>
<sequence length="60" mass="6475">MPSPQVLFHGGMAGEGRTNLLISSGSHAGLRHSAASFTYENVPVAIVIKEIIQIHNDYIE</sequence>
<name>A0AAE8MN62_9HYPO</name>
<evidence type="ECO:0000313" key="2">
    <source>
        <dbReference type="Proteomes" id="UP001187734"/>
    </source>
</evidence>
<accession>A0AAE8MN62</accession>